<dbReference type="GO" id="GO:0019843">
    <property type="term" value="F:rRNA binding"/>
    <property type="evidence" value="ECO:0007669"/>
    <property type="project" value="UniProtKB-UniRule"/>
</dbReference>
<dbReference type="InterPro" id="IPR001196">
    <property type="entry name" value="Ribosomal_uL15_CS"/>
</dbReference>
<feature type="compositionally biased region" description="Basic residues" evidence="6">
    <location>
        <begin position="9"/>
        <end position="19"/>
    </location>
</feature>
<dbReference type="PROSITE" id="PS00475">
    <property type="entry name" value="RIBOSOMAL_L15"/>
    <property type="match status" value="1"/>
</dbReference>
<organism evidence="8 9">
    <name type="scientific">Candidatus Ghiorseimicrobium undicola</name>
    <dbReference type="NCBI Taxonomy" id="1974746"/>
    <lineage>
        <taxon>Bacteria</taxon>
        <taxon>Pseudomonadati</taxon>
        <taxon>Candidatus Omnitrophota</taxon>
        <taxon>Candidatus Ghiorseimicrobium</taxon>
    </lineage>
</organism>
<dbReference type="SUPFAM" id="SSF52080">
    <property type="entry name" value="Ribosomal proteins L15p and L18e"/>
    <property type="match status" value="1"/>
</dbReference>
<evidence type="ECO:0000259" key="7">
    <source>
        <dbReference type="Pfam" id="PF00828"/>
    </source>
</evidence>
<feature type="domain" description="Large ribosomal subunit protein uL15/eL18" evidence="7">
    <location>
        <begin position="77"/>
        <end position="144"/>
    </location>
</feature>
<feature type="region of interest" description="Disordered" evidence="6">
    <location>
        <begin position="1"/>
        <end position="53"/>
    </location>
</feature>
<evidence type="ECO:0000313" key="9">
    <source>
        <dbReference type="Proteomes" id="UP000229641"/>
    </source>
</evidence>
<comment type="similarity">
    <text evidence="1 4 5">Belongs to the universal ribosomal protein uL15 family.</text>
</comment>
<dbReference type="Pfam" id="PF00828">
    <property type="entry name" value="Ribosomal_L27A"/>
    <property type="match status" value="1"/>
</dbReference>
<evidence type="ECO:0000256" key="5">
    <source>
        <dbReference type="RuleBase" id="RU003888"/>
    </source>
</evidence>
<comment type="function">
    <text evidence="4">Binds to the 23S rRNA.</text>
</comment>
<comment type="subunit">
    <text evidence="4">Part of the 50S ribosomal subunit.</text>
</comment>
<dbReference type="NCBIfam" id="TIGR01071">
    <property type="entry name" value="rplO_bact"/>
    <property type="match status" value="1"/>
</dbReference>
<dbReference type="PANTHER" id="PTHR12934">
    <property type="entry name" value="50S RIBOSOMAL PROTEIN L15"/>
    <property type="match status" value="1"/>
</dbReference>
<dbReference type="InterPro" id="IPR021131">
    <property type="entry name" value="Ribosomal_uL15/eL18"/>
</dbReference>
<dbReference type="Proteomes" id="UP000229641">
    <property type="component" value="Unassembled WGS sequence"/>
</dbReference>
<dbReference type="Gene3D" id="3.100.10.10">
    <property type="match status" value="1"/>
</dbReference>
<dbReference type="EMBL" id="PCWA01000109">
    <property type="protein sequence ID" value="PIQ88354.1"/>
    <property type="molecule type" value="Genomic_DNA"/>
</dbReference>
<accession>A0A2H0LXF8</accession>
<evidence type="ECO:0000256" key="1">
    <source>
        <dbReference type="ARBA" id="ARBA00007320"/>
    </source>
</evidence>
<keyword evidence="3 4" id="KW-0687">Ribonucleoprotein</keyword>
<gene>
    <name evidence="4" type="primary">rplO</name>
    <name evidence="8" type="ORF">COV72_08595</name>
</gene>
<reference evidence="8 9" key="1">
    <citation type="submission" date="2017-09" db="EMBL/GenBank/DDBJ databases">
        <title>Depth-based differentiation of microbial function through sediment-hosted aquifers and enrichment of novel symbionts in the deep terrestrial subsurface.</title>
        <authorList>
            <person name="Probst A.J."/>
            <person name="Ladd B."/>
            <person name="Jarett J.K."/>
            <person name="Geller-Mcgrath D.E."/>
            <person name="Sieber C.M."/>
            <person name="Emerson J.B."/>
            <person name="Anantharaman K."/>
            <person name="Thomas B.C."/>
            <person name="Malmstrom R."/>
            <person name="Stieglmeier M."/>
            <person name="Klingl A."/>
            <person name="Woyke T."/>
            <person name="Ryan C.M."/>
            <person name="Banfield J.F."/>
        </authorList>
    </citation>
    <scope>NUCLEOTIDE SEQUENCE [LARGE SCALE GENOMIC DNA]</scope>
    <source>
        <strain evidence="8">CG11_big_fil_rev_8_21_14_0_20_42_13</strain>
    </source>
</reference>
<evidence type="ECO:0000313" key="8">
    <source>
        <dbReference type="EMBL" id="PIQ88354.1"/>
    </source>
</evidence>
<dbReference type="GO" id="GO:0003735">
    <property type="term" value="F:structural constituent of ribosome"/>
    <property type="evidence" value="ECO:0007669"/>
    <property type="project" value="InterPro"/>
</dbReference>
<dbReference type="InterPro" id="IPR030878">
    <property type="entry name" value="Ribosomal_uL15"/>
</dbReference>
<sequence length="148" mass="16361">MNLNELKHPRGSKKRRKIIGRGESSGHGKTSTRGHKGQRARSGRGTILGFEGGQNPLIRRIPKRGFNARRKIEYQIVNLNNLRKFSSETPVTPEILKAKGLIKDADKLVKILGKGEITKPLMIKAHAFSKGARISIEKSGGKAECLKD</sequence>
<name>A0A2H0LXF8_9BACT</name>
<dbReference type="GO" id="GO:0006412">
    <property type="term" value="P:translation"/>
    <property type="evidence" value="ECO:0007669"/>
    <property type="project" value="UniProtKB-UniRule"/>
</dbReference>
<feature type="compositionally biased region" description="Basic residues" evidence="6">
    <location>
        <begin position="30"/>
        <end position="42"/>
    </location>
</feature>
<proteinExistence type="inferred from homology"/>
<keyword evidence="4" id="KW-0699">rRNA-binding</keyword>
<evidence type="ECO:0000256" key="4">
    <source>
        <dbReference type="HAMAP-Rule" id="MF_01341"/>
    </source>
</evidence>
<evidence type="ECO:0000256" key="6">
    <source>
        <dbReference type="SAM" id="MobiDB-lite"/>
    </source>
</evidence>
<evidence type="ECO:0000256" key="3">
    <source>
        <dbReference type="ARBA" id="ARBA00023274"/>
    </source>
</evidence>
<dbReference type="GO" id="GO:0022625">
    <property type="term" value="C:cytosolic large ribosomal subunit"/>
    <property type="evidence" value="ECO:0007669"/>
    <property type="project" value="TreeGrafter"/>
</dbReference>
<comment type="caution">
    <text evidence="8">The sequence shown here is derived from an EMBL/GenBank/DDBJ whole genome shotgun (WGS) entry which is preliminary data.</text>
</comment>
<dbReference type="PANTHER" id="PTHR12934:SF11">
    <property type="entry name" value="LARGE RIBOSOMAL SUBUNIT PROTEIN UL15M"/>
    <property type="match status" value="1"/>
</dbReference>
<dbReference type="HAMAP" id="MF_01341">
    <property type="entry name" value="Ribosomal_uL15"/>
    <property type="match status" value="1"/>
</dbReference>
<dbReference type="InterPro" id="IPR005749">
    <property type="entry name" value="Ribosomal_uL15_bac-type"/>
</dbReference>
<keyword evidence="2 4" id="KW-0689">Ribosomal protein</keyword>
<dbReference type="InterPro" id="IPR036227">
    <property type="entry name" value="Ribosomal_uL15/eL18_sf"/>
</dbReference>
<dbReference type="AlphaFoldDB" id="A0A2H0LXF8"/>
<evidence type="ECO:0000256" key="2">
    <source>
        <dbReference type="ARBA" id="ARBA00022980"/>
    </source>
</evidence>
<protein>
    <recommendedName>
        <fullName evidence="4">Large ribosomal subunit protein uL15</fullName>
    </recommendedName>
</protein>
<keyword evidence="4" id="KW-0694">RNA-binding</keyword>